<protein>
    <recommendedName>
        <fullName evidence="2">Saccharopine dehydrogenase NADP binding domain-containing protein</fullName>
    </recommendedName>
</protein>
<dbReference type="InterPro" id="IPR005097">
    <property type="entry name" value="Sacchrp_dh_NADP-bd"/>
</dbReference>
<dbReference type="PANTHER" id="PTHR12286">
    <property type="entry name" value="SACCHAROPINE DEHYDROGENASE-LIKE OXIDOREDUCTASE"/>
    <property type="match status" value="1"/>
</dbReference>
<name>A0A7R9ZYS9_9DINO</name>
<dbReference type="GO" id="GO:0009247">
    <property type="term" value="P:glycolipid biosynthetic process"/>
    <property type="evidence" value="ECO:0007669"/>
    <property type="project" value="TreeGrafter"/>
</dbReference>
<dbReference type="Pfam" id="PF03435">
    <property type="entry name" value="Sacchrp_dh_NADP"/>
    <property type="match status" value="1"/>
</dbReference>
<evidence type="ECO:0000259" key="2">
    <source>
        <dbReference type="Pfam" id="PF03435"/>
    </source>
</evidence>
<comment type="similarity">
    <text evidence="1">Belongs to the saccharopine dehydrogenase family.</text>
</comment>
<proteinExistence type="inferred from homology"/>
<dbReference type="PANTHER" id="PTHR12286:SF5">
    <property type="entry name" value="SACCHAROPINE DEHYDROGENASE-LIKE OXIDOREDUCTASE"/>
    <property type="match status" value="1"/>
</dbReference>
<dbReference type="AlphaFoldDB" id="A0A7R9ZYS9"/>
<dbReference type="EMBL" id="HBEG01006234">
    <property type="protein sequence ID" value="CAD8347977.1"/>
    <property type="molecule type" value="Transcribed_RNA"/>
</dbReference>
<reference evidence="3" key="1">
    <citation type="submission" date="2021-01" db="EMBL/GenBank/DDBJ databases">
        <authorList>
            <person name="Corre E."/>
            <person name="Pelletier E."/>
            <person name="Niang G."/>
            <person name="Scheremetjew M."/>
            <person name="Finn R."/>
            <person name="Kale V."/>
            <person name="Holt S."/>
            <person name="Cochrane G."/>
            <person name="Meng A."/>
            <person name="Brown T."/>
            <person name="Cohen L."/>
        </authorList>
    </citation>
    <scope>NUCLEOTIDE SEQUENCE</scope>
    <source>
        <strain evidence="3">Pbaha01</strain>
    </source>
</reference>
<dbReference type="InterPro" id="IPR051276">
    <property type="entry name" value="Saccharopine_DH-like_oxidrdct"/>
</dbReference>
<dbReference type="Gene3D" id="3.40.50.720">
    <property type="entry name" value="NAD(P)-binding Rossmann-like Domain"/>
    <property type="match status" value="1"/>
</dbReference>
<gene>
    <name evidence="3" type="ORF">PBAH0796_LOCUS3716</name>
</gene>
<evidence type="ECO:0000256" key="1">
    <source>
        <dbReference type="ARBA" id="ARBA00038048"/>
    </source>
</evidence>
<sequence>MDFDDLDAQAGCRCYDITVHGATGITGCLIVEHLDQLLQQEGAPTIKWCISGRNEEKLKKIASRLKSPPDTLVAESQDDLDYMAEMTSVVIAAAGPYCVIGQPVVEACVRKNTHYIDVTGEIVYNRRIIDAYHEQAKEKGIQIVVMSGFMSACSDMNIYLLAQKLGPLKFAREYIMNPASVRGGGSFLSGFSQFEHMTPTEHSLLIDPFSLGGARKCGVRPEDKDTADAGKDPVFPNVWVCTSFIGHPGVRVARRSCELFEASDDDVKYGEEVLIQSCDATFQEGQAKMNAKMAKPPEDMRKIILNAQAMEDGLMKGTGGIPGHGAPRETRRMCRSEAWAVGENEKGEWGYVHLQAPEGYEFTSMAAVNGALVMIQEEHLIKPTERGGVVTPAFAYHGSTFFDRMKEQSWGFYGGKKSKWDVVEGKLDEKTFEDAVRKVDEESKAFIKKMQLGEVRTQELPELVTGAHLK</sequence>
<accession>A0A7R9ZYS9</accession>
<evidence type="ECO:0000313" key="3">
    <source>
        <dbReference type="EMBL" id="CAD8347977.1"/>
    </source>
</evidence>
<dbReference type="SUPFAM" id="SSF51735">
    <property type="entry name" value="NAD(P)-binding Rossmann-fold domains"/>
    <property type="match status" value="1"/>
</dbReference>
<organism evidence="3">
    <name type="scientific">Pyrodinium bahamense</name>
    <dbReference type="NCBI Taxonomy" id="73915"/>
    <lineage>
        <taxon>Eukaryota</taxon>
        <taxon>Sar</taxon>
        <taxon>Alveolata</taxon>
        <taxon>Dinophyceae</taxon>
        <taxon>Gonyaulacales</taxon>
        <taxon>Pyrocystaceae</taxon>
        <taxon>Pyrodinium</taxon>
    </lineage>
</organism>
<feature type="domain" description="Saccharopine dehydrogenase NADP binding" evidence="2">
    <location>
        <begin position="21"/>
        <end position="144"/>
    </location>
</feature>
<dbReference type="GO" id="GO:0005886">
    <property type="term" value="C:plasma membrane"/>
    <property type="evidence" value="ECO:0007669"/>
    <property type="project" value="TreeGrafter"/>
</dbReference>
<dbReference type="InterPro" id="IPR036291">
    <property type="entry name" value="NAD(P)-bd_dom_sf"/>
</dbReference>